<gene>
    <name evidence="2" type="ORF">MA20_02875</name>
</gene>
<organism evidence="2 3">
    <name type="scientific">Bradyrhizobium japonicum</name>
    <dbReference type="NCBI Taxonomy" id="375"/>
    <lineage>
        <taxon>Bacteria</taxon>
        <taxon>Pseudomonadati</taxon>
        <taxon>Pseudomonadota</taxon>
        <taxon>Alphaproteobacteria</taxon>
        <taxon>Hyphomicrobiales</taxon>
        <taxon>Nitrobacteraceae</taxon>
        <taxon>Bradyrhizobium</taxon>
    </lineage>
</organism>
<evidence type="ECO:0000256" key="1">
    <source>
        <dbReference type="SAM" id="Phobius"/>
    </source>
</evidence>
<keyword evidence="1" id="KW-0812">Transmembrane</keyword>
<keyword evidence="1" id="KW-0472">Membrane</keyword>
<dbReference type="AlphaFoldDB" id="A0A0A3Z726"/>
<name>A0A0A3Z726_BRAJP</name>
<proteinExistence type="predicted"/>
<feature type="transmembrane region" description="Helical" evidence="1">
    <location>
        <begin position="34"/>
        <end position="54"/>
    </location>
</feature>
<reference evidence="2 3" key="1">
    <citation type="submission" date="2014-09" db="EMBL/GenBank/DDBJ databases">
        <title>Draft genome of Bradyrhizobium japonicum Is-34.</title>
        <authorList>
            <person name="Tsurumaru H."/>
            <person name="Yamakawa T."/>
            <person name="Hashimoto S."/>
            <person name="Okizaki K."/>
            <person name="Kanesaki Y."/>
            <person name="Yoshikawa H."/>
            <person name="Yajima S."/>
        </authorList>
    </citation>
    <scope>NUCLEOTIDE SEQUENCE [LARGE SCALE GENOMIC DNA]</scope>
    <source>
        <strain evidence="2 3">Is-34</strain>
    </source>
</reference>
<protein>
    <submittedName>
        <fullName evidence="2">Uncharacterized protein</fullName>
    </submittedName>
</protein>
<comment type="caution">
    <text evidence="2">The sequence shown here is derived from an EMBL/GenBank/DDBJ whole genome shotgun (WGS) entry which is preliminary data.</text>
</comment>
<evidence type="ECO:0000313" key="3">
    <source>
        <dbReference type="Proteomes" id="UP000030377"/>
    </source>
</evidence>
<dbReference type="EMBL" id="JRPN01000001">
    <property type="protein sequence ID" value="KGT81693.1"/>
    <property type="molecule type" value="Genomic_DNA"/>
</dbReference>
<feature type="transmembrane region" description="Helical" evidence="1">
    <location>
        <begin position="75"/>
        <end position="97"/>
    </location>
</feature>
<keyword evidence="1" id="KW-1133">Transmembrane helix</keyword>
<accession>A0A0A3Z726</accession>
<evidence type="ECO:0000313" key="2">
    <source>
        <dbReference type="EMBL" id="KGT81693.1"/>
    </source>
</evidence>
<sequence>MLSLVHEQAYFSLIGRKFLNFASLSDYLSNVLDWLPTATVILVAYTMLSLPFAMRFRGHFAARQKAAGEPTTRQFFLGVLPALAMGVSGIAYGYFAADPASELWTVSSGFFFIWLVVLAIVVKLSGQEPGCVAAPNIAPFRLPTLTRLTAPIRN</sequence>
<dbReference type="Proteomes" id="UP000030377">
    <property type="component" value="Unassembled WGS sequence"/>
</dbReference>
<feature type="transmembrane region" description="Helical" evidence="1">
    <location>
        <begin position="103"/>
        <end position="122"/>
    </location>
</feature>